<dbReference type="EMBL" id="LVLB01000007">
    <property type="protein sequence ID" value="KYO01734.1"/>
    <property type="molecule type" value="Genomic_DNA"/>
</dbReference>
<dbReference type="Proteomes" id="UP000076004">
    <property type="component" value="Unassembled WGS sequence"/>
</dbReference>
<reference evidence="2 3" key="1">
    <citation type="journal article" date="2016" name="Nat. Commun.">
        <title>Genomes of cryptic chimpanzee Plasmodium species reveal key evolutionary events leading to human malaria.</title>
        <authorList>
            <person name="Sundararaman S.A."/>
            <person name="Plenderleith L.J."/>
            <person name="Liu W."/>
            <person name="Loy D.E."/>
            <person name="Learn G.H."/>
            <person name="Li Y."/>
            <person name="Shaw K.S."/>
            <person name="Ayouba A."/>
            <person name="Peeters M."/>
            <person name="Speede S."/>
            <person name="Shaw G.M."/>
            <person name="Bushman F.D."/>
            <person name="Brisson D."/>
            <person name="Rayner J.C."/>
            <person name="Sharp P.M."/>
            <person name="Hahn B.H."/>
        </authorList>
    </citation>
    <scope>NUCLEOTIDE SEQUENCE [LARGE SCALE GENOMIC DNA]</scope>
    <source>
        <strain evidence="2 3">SY75</strain>
    </source>
</reference>
<accession>A0A151LRB9</accession>
<dbReference type="KEGG" id="pgab:PGSY75_0604100"/>
<feature type="compositionally biased region" description="Polar residues" evidence="1">
    <location>
        <begin position="1183"/>
        <end position="1195"/>
    </location>
</feature>
<feature type="region of interest" description="Disordered" evidence="1">
    <location>
        <begin position="374"/>
        <end position="398"/>
    </location>
</feature>
<protein>
    <submittedName>
        <fullName evidence="2">Transcription factor with AP2 domain(S)</fullName>
    </submittedName>
</protein>
<dbReference type="VEuPathDB" id="PlasmoDB:PGABG01_0602700"/>
<name>A0A151LRB9_9APIC</name>
<organism evidence="2 3">
    <name type="scientific">Plasmodium gaboni</name>
    <dbReference type="NCBI Taxonomy" id="647221"/>
    <lineage>
        <taxon>Eukaryota</taxon>
        <taxon>Sar</taxon>
        <taxon>Alveolata</taxon>
        <taxon>Apicomplexa</taxon>
        <taxon>Aconoidasida</taxon>
        <taxon>Haemosporida</taxon>
        <taxon>Plasmodiidae</taxon>
        <taxon>Plasmodium</taxon>
        <taxon>Plasmodium (Laverania)</taxon>
    </lineage>
</organism>
<feature type="region of interest" description="Disordered" evidence="1">
    <location>
        <begin position="1183"/>
        <end position="1222"/>
    </location>
</feature>
<feature type="compositionally biased region" description="Low complexity" evidence="1">
    <location>
        <begin position="1196"/>
        <end position="1220"/>
    </location>
</feature>
<feature type="compositionally biased region" description="Basic residues" evidence="1">
    <location>
        <begin position="829"/>
        <end position="840"/>
    </location>
</feature>
<feature type="region of interest" description="Disordered" evidence="1">
    <location>
        <begin position="825"/>
        <end position="844"/>
    </location>
</feature>
<evidence type="ECO:0000313" key="3">
    <source>
        <dbReference type="Proteomes" id="UP000076004"/>
    </source>
</evidence>
<proteinExistence type="predicted"/>
<gene>
    <name evidence="2" type="ORF">PGSY75_0604100</name>
</gene>
<evidence type="ECO:0000256" key="1">
    <source>
        <dbReference type="SAM" id="MobiDB-lite"/>
    </source>
</evidence>
<dbReference type="RefSeq" id="XP_018642673.1">
    <property type="nucleotide sequence ID" value="XM_018784619.1"/>
</dbReference>
<feature type="compositionally biased region" description="Low complexity" evidence="1">
    <location>
        <begin position="109"/>
        <end position="126"/>
    </location>
</feature>
<dbReference type="GeneID" id="29775229"/>
<sequence length="2011" mass="233464">MDDNLVKGSNEVIGSCNVDGINGNIMEKNMCSSDIILDDTNNKSLCDSNKLKKDNEKGIDENIKETSTCTYTVDENIMKSNEEKNDEDDDGSNNVDVVDENIGTVSKENMNNTSNNDNNNMQYDNNNIQYNNNNNNNNNSNNIQYDNKNNNNNNNIINNNNNDSVSYNINNDIFNSNSNQMVPFVNNANNEEQNKMREHIGSQEPVILIDKIERCLVVEWYENNIRREQRISYKKYGNDKAKLRAKELIEKLKSGITFEQLYPDKGPPIVRVFENVGVYNVSLIRDRIEREWRVEWLENGVPMKARWSCKKVGNDEAQKRADTFAQSMIKGIFNPILLHKATGTRFSRSDKSVVKINVYMNKNIKCITNGLDDDNNTDNNNGVKTFSIKGEVPSSPLNHKVTRSYRRRKKKNDINNVMELQDGNVRNMTYLINNNNNNNNNNSSYLNHSNNMNPNMCNMNLMEYQMNEMYQGNNMSNMMMLDNNMKNMIQHNNMNNDLLFNTDVYNDKKRTRSTRMTRKRNLCKTEKSMISKNGNKYMINNDIDINDKNVQMNKNDVLVNTYIVKSELCNNYPNENNNNNINNNNNNNNNNNSNNNNNNNNGMMMMMMNNNNNNNKKKVKTQLNNNIKNSYYIPSEQYEMFCSANNIASGNRNKRANKNAYKITKNNKNNDFVNYNNISNTIQDNVTGDTQNYQYMLNDNMNGEYLNPNEYPMRNAEDGVDNYYQNKNYYYLYNNNNGMLVKTYVVDQEGNQNYVKNNNFVKMENSDYLYGGASTNGCQPVGDKTINNNYDPSLNKYKQNMLEYNNNYNLNVDKKGMNYTAFTSSLDGKKKKRKNSRSSKNRNMLEDEYDNYTINYNVTCAKEKRGKNKKDTCENINDNIYDNRNNNETLVGGRRRRKSVIATRRKKNGRGKYKNNDNEDINDIDDNVKNIGNEQDKENYEERIEPGYIKEEYIPHENEEGEVKDLEENKGRKRRRIKSSKFYDNDEYIYSIDKTYNKKKSSQYDDNNNINNNGNNIIQNEYNGYMMNNNNYMIMNNMNTNNMLNNDGHYLNNNIYCKNEMQNLSFNNLSTENMNMMNIPNMVNMNNLTNINSAYNIKSVENYNVDKMNNPSFINNCIEFVENPRGYRVPYEYQSQRFYEYFEVPLNSRKEFEMQQKYFANLFSLHILAVGWNVNKGDGMENNNIPQLTDQNMIPNSNSNYNNNNNSSGNNNNNNNNNSNPYQLVPYNEKDNIMNNKELVSSKEQMNGQYIPYNYKPIYHMEPFSSDMNNNINSNCNYYVDLENMNNAKIDGKEYTYNDVQTMNNYGGINKKENLENVANYESMMNYENISNYNNADDVINQRNNVANITDHNNNLNNISPMNDVHNVIDKNNMNHIPYYNDMNNNITNYSNINGIQNLNNMNPIMIDQNNNSDSVEKFYDAIDGCNMVDTNYMVDTNNMVNRIHFNDVTNNVGNINNNMTNLSNPYNNLNGMNDLNRTGEMNNNMVHLNNKNEMSGLANMNDNININNVSVIKENSNSNSSKDINNMNMEKLYVSNMTYSTNDLIHMNNNNNNNNNNIINNNSVNVVGIENSVNNTVYDNMNNYIPMNTINVNYMNGTNNLNVEYKNVRGYDEALSNRPDMMSYNMSGLDHFNDNRYMNDMDPNVKTNILNNHNNIGSANISNNIYNNQTDLINNYYNNNSNKYANINSSDMYKEQYYNAHMNHLINDNKEISNNFDDSKNNVKGITNGDNKDLLNVHNNVNININNTCNNSDTSNMLQENNIVTNKKDLQVINKNMVLTYTCNKDDMVNNLNGVNDLSNDQNDGSLNDNRKNEALYINTNHKDNNMNTNKVNGDNEIESTTHVGENKNKMNENIIHSNNIYKNCNGSYDNVNVTYENSDHLYFMETEKYSSDNVVNRNAHNQFKDSYYNLLSHEDVNNNINNENNSNNNNNNEDMTCNQYIKKSNNTSNKIIKEMNNYDFYSNKKMIDKLRSTSNSSTINTEYLPSNLLNSISINNVSQSNQINEHVDK</sequence>
<feature type="region of interest" description="Disordered" evidence="1">
    <location>
        <begin position="106"/>
        <end position="126"/>
    </location>
</feature>
<comment type="caution">
    <text evidence="2">The sequence shown here is derived from an EMBL/GenBank/DDBJ whole genome shotgun (WGS) entry which is preliminary data.</text>
</comment>
<feature type="region of interest" description="Disordered" evidence="1">
    <location>
        <begin position="574"/>
        <end position="602"/>
    </location>
</feature>
<dbReference type="VEuPathDB" id="PlasmoDB:PGSY75_0604100"/>
<evidence type="ECO:0000313" key="2">
    <source>
        <dbReference type="EMBL" id="KYO01734.1"/>
    </source>
</evidence>